<feature type="domain" description="SnoaL-like" evidence="1">
    <location>
        <begin position="7"/>
        <end position="125"/>
    </location>
</feature>
<dbReference type="STRING" id="216142.LT40_12240"/>
<protein>
    <submittedName>
        <fullName evidence="2">Ketosteroid isomerase</fullName>
    </submittedName>
</protein>
<dbReference type="SUPFAM" id="SSF54427">
    <property type="entry name" value="NTF2-like"/>
    <property type="match status" value="1"/>
</dbReference>
<accession>A0A089YUM3</accession>
<organism evidence="2 3">
    <name type="scientific">Pseudomonas rhizosphaerae</name>
    <dbReference type="NCBI Taxonomy" id="216142"/>
    <lineage>
        <taxon>Bacteria</taxon>
        <taxon>Pseudomonadati</taxon>
        <taxon>Pseudomonadota</taxon>
        <taxon>Gammaproteobacteria</taxon>
        <taxon>Pseudomonadales</taxon>
        <taxon>Pseudomonadaceae</taxon>
        <taxon>Pseudomonas</taxon>
    </lineage>
</organism>
<proteinExistence type="predicted"/>
<reference evidence="2 3" key="1">
    <citation type="journal article" date="2015" name="J. Biotechnol.">
        <title>Complete genome sequence of Pseudomonas rhizosphaerae IH5T (=DSM 16299T), a phosphate-solubilizing rhizobacterium for bacterial biofertilizer.</title>
        <authorList>
            <person name="Kwak Y."/>
            <person name="Jung B.K."/>
            <person name="Shin J.H."/>
        </authorList>
    </citation>
    <scope>NUCLEOTIDE SEQUENCE [LARGE SCALE GENOMIC DNA]</scope>
    <source>
        <strain evidence="2">DSM 16299</strain>
    </source>
</reference>
<dbReference type="OrthoDB" id="8420006at2"/>
<dbReference type="eggNOG" id="COG4319">
    <property type="taxonomic scope" value="Bacteria"/>
</dbReference>
<keyword evidence="3" id="KW-1185">Reference proteome</keyword>
<keyword evidence="2" id="KW-0413">Isomerase</keyword>
<dbReference type="InterPro" id="IPR032710">
    <property type="entry name" value="NTF2-like_dom_sf"/>
</dbReference>
<name>A0A089YUM3_9PSED</name>
<dbReference type="InterPro" id="IPR037401">
    <property type="entry name" value="SnoaL-like"/>
</dbReference>
<dbReference type="Proteomes" id="UP000029499">
    <property type="component" value="Chromosome"/>
</dbReference>
<gene>
    <name evidence="2" type="ORF">LT40_12240</name>
</gene>
<dbReference type="AlphaFoldDB" id="A0A089YUM3"/>
<dbReference type="KEGG" id="prh:LT40_12240"/>
<dbReference type="EMBL" id="CP009533">
    <property type="protein sequence ID" value="AIS18112.1"/>
    <property type="molecule type" value="Genomic_DNA"/>
</dbReference>
<evidence type="ECO:0000313" key="3">
    <source>
        <dbReference type="Proteomes" id="UP000029499"/>
    </source>
</evidence>
<dbReference type="RefSeq" id="WP_043190345.1">
    <property type="nucleotide sequence ID" value="NZ_CP009533.1"/>
</dbReference>
<dbReference type="HOGENOM" id="CLU_134410_0_0_6"/>
<dbReference type="Pfam" id="PF13474">
    <property type="entry name" value="SnoaL_3"/>
    <property type="match status" value="1"/>
</dbReference>
<evidence type="ECO:0000259" key="1">
    <source>
        <dbReference type="Pfam" id="PF13474"/>
    </source>
</evidence>
<sequence>MSRAAEVRAAVAELVDAFASNDTARYFACFSEDAIFVFHTLAQPLQSRKAYQTLWQQWQAEGFVVLNCSSSNAHVSLQSEVAIFIHDVATHLRVGGEELHLSERETIVLRREEERWLACHEHLSALSAS</sequence>
<dbReference type="Gene3D" id="3.10.450.50">
    <property type="match status" value="1"/>
</dbReference>
<dbReference type="GO" id="GO:0016853">
    <property type="term" value="F:isomerase activity"/>
    <property type="evidence" value="ECO:0007669"/>
    <property type="project" value="UniProtKB-KW"/>
</dbReference>
<evidence type="ECO:0000313" key="2">
    <source>
        <dbReference type="EMBL" id="AIS18112.1"/>
    </source>
</evidence>